<dbReference type="EMBL" id="CP047628">
    <property type="protein sequence ID" value="QIW59469.1"/>
    <property type="molecule type" value="Genomic_DNA"/>
</dbReference>
<sequence>MKEKQVLKQLTDRKYSQYASWALYQVSDQQLQISDDKEKVRKKDVTIEPFRDKLEESINLNGIFLGLNCSRQISSDINETATEWSNFHDTSQYSQDYKIPYMIKGTKYEGSYMTDLFKNYPMVDSNQFEKNIVKPENRSIYNTSVELFQEEYNIIKPKTIICFGDKVEKFLTDMIKNEELTVDSNVEIIKIKHYSAQLSYECLKKESDKLR</sequence>
<dbReference type="Proteomes" id="UP000501558">
    <property type="component" value="Chromosome"/>
</dbReference>
<evidence type="ECO:0000313" key="1">
    <source>
        <dbReference type="EMBL" id="QIW59469.1"/>
    </source>
</evidence>
<protein>
    <recommendedName>
        <fullName evidence="3">Uracil-DNA glycosylase-like domain-containing protein</fullName>
    </recommendedName>
</protein>
<evidence type="ECO:0000313" key="2">
    <source>
        <dbReference type="Proteomes" id="UP000501558"/>
    </source>
</evidence>
<reference evidence="1 2" key="1">
    <citation type="submission" date="2019-12" db="EMBL/GenBank/DDBJ databases">
        <title>Whole genome sequences of Lactococcus raffinolactis strains isolated from sewage.</title>
        <authorList>
            <person name="Ybazeta G."/>
            <person name="Ross M."/>
            <person name="Brabant-Kirwan D."/>
            <person name="Saleh M."/>
            <person name="Dillon J.A."/>
            <person name="Splinter K."/>
            <person name="Nokhbeh R."/>
        </authorList>
    </citation>
    <scope>NUCLEOTIDE SEQUENCE [LARGE SCALE GENOMIC DNA]</scope>
    <source>
        <strain evidence="1 2">Lr_19_14</strain>
    </source>
</reference>
<proteinExistence type="predicted"/>
<dbReference type="AlphaFoldDB" id="A0AAE6YMT1"/>
<accession>A0AAE6YMT1</accession>
<name>A0AAE6YMT1_9LACT</name>
<evidence type="ECO:0008006" key="3">
    <source>
        <dbReference type="Google" id="ProtNLM"/>
    </source>
</evidence>
<dbReference type="RefSeq" id="WP_167841619.1">
    <property type="nucleotide sequence ID" value="NZ_CP047628.1"/>
</dbReference>
<keyword evidence="2" id="KW-1185">Reference proteome</keyword>
<organism evidence="1 2">
    <name type="scientific">Pseudolactococcus raffinolactis</name>
    <dbReference type="NCBI Taxonomy" id="1366"/>
    <lineage>
        <taxon>Bacteria</taxon>
        <taxon>Bacillati</taxon>
        <taxon>Bacillota</taxon>
        <taxon>Bacilli</taxon>
        <taxon>Lactobacillales</taxon>
        <taxon>Streptococcaceae</taxon>
        <taxon>Pseudolactococcus</taxon>
    </lineage>
</organism>
<gene>
    <name evidence="1" type="ORF">GU334_11390</name>
</gene>